<dbReference type="InterPro" id="IPR036249">
    <property type="entry name" value="Thioredoxin-like_sf"/>
</dbReference>
<evidence type="ECO:0000313" key="2">
    <source>
        <dbReference type="EMBL" id="KMP03855.1"/>
    </source>
</evidence>
<gene>
    <name evidence="2" type="ORF">CIRG_03547</name>
</gene>
<organism evidence="2 3">
    <name type="scientific">Coccidioides immitis RMSCC 2394</name>
    <dbReference type="NCBI Taxonomy" id="404692"/>
    <lineage>
        <taxon>Eukaryota</taxon>
        <taxon>Fungi</taxon>
        <taxon>Dikarya</taxon>
        <taxon>Ascomycota</taxon>
        <taxon>Pezizomycotina</taxon>
        <taxon>Eurotiomycetes</taxon>
        <taxon>Eurotiomycetidae</taxon>
        <taxon>Onygenales</taxon>
        <taxon>Onygenaceae</taxon>
        <taxon>Coccidioides</taxon>
    </lineage>
</organism>
<protein>
    <recommendedName>
        <fullName evidence="1">GST N-terminal domain-containing protein</fullName>
    </recommendedName>
</protein>
<accession>A0A0J6Y7X5</accession>
<reference evidence="3" key="1">
    <citation type="journal article" date="2010" name="Genome Res.">
        <title>Population genomic sequencing of Coccidioides fungi reveals recent hybridization and transposon control.</title>
        <authorList>
            <person name="Neafsey D.E."/>
            <person name="Barker B.M."/>
            <person name="Sharpton T.J."/>
            <person name="Stajich J.E."/>
            <person name="Park D.J."/>
            <person name="Whiston E."/>
            <person name="Hung C.-Y."/>
            <person name="McMahan C."/>
            <person name="White J."/>
            <person name="Sykes S."/>
            <person name="Heiman D."/>
            <person name="Young S."/>
            <person name="Zeng Q."/>
            <person name="Abouelleil A."/>
            <person name="Aftuck L."/>
            <person name="Bessette D."/>
            <person name="Brown A."/>
            <person name="FitzGerald M."/>
            <person name="Lui A."/>
            <person name="Macdonald J.P."/>
            <person name="Priest M."/>
            <person name="Orbach M.J."/>
            <person name="Galgiani J.N."/>
            <person name="Kirkland T.N."/>
            <person name="Cole G.T."/>
            <person name="Birren B.W."/>
            <person name="Henn M.R."/>
            <person name="Taylor J.W."/>
            <person name="Rounsley S.D."/>
        </authorList>
    </citation>
    <scope>NUCLEOTIDE SEQUENCE [LARGE SCALE GENOMIC DNA]</scope>
    <source>
        <strain evidence="3">RMSCC 2394</strain>
    </source>
</reference>
<dbReference type="CDD" id="cd00570">
    <property type="entry name" value="GST_N_family"/>
    <property type="match status" value="1"/>
</dbReference>
<dbReference type="PROSITE" id="PS50404">
    <property type="entry name" value="GST_NTER"/>
    <property type="match status" value="1"/>
</dbReference>
<proteinExistence type="predicted"/>
<dbReference type="InterPro" id="IPR004045">
    <property type="entry name" value="Glutathione_S-Trfase_N"/>
</dbReference>
<evidence type="ECO:0000259" key="1">
    <source>
        <dbReference type="PROSITE" id="PS50404"/>
    </source>
</evidence>
<dbReference type="Proteomes" id="UP000054565">
    <property type="component" value="Unassembled WGS sequence"/>
</dbReference>
<dbReference type="Pfam" id="PF13417">
    <property type="entry name" value="GST_N_3"/>
    <property type="match status" value="1"/>
</dbReference>
<dbReference type="InterPro" id="IPR058268">
    <property type="entry name" value="DUF7962"/>
</dbReference>
<dbReference type="AlphaFoldDB" id="A0A0J6Y7X5"/>
<dbReference type="EMBL" id="DS028094">
    <property type="protein sequence ID" value="KMP03855.1"/>
    <property type="molecule type" value="Genomic_DNA"/>
</dbReference>
<dbReference type="SUPFAM" id="SSF47616">
    <property type="entry name" value="GST C-terminal domain-like"/>
    <property type="match status" value="1"/>
</dbReference>
<dbReference type="SUPFAM" id="SSF52833">
    <property type="entry name" value="Thioredoxin-like"/>
    <property type="match status" value="1"/>
</dbReference>
<dbReference type="Pfam" id="PF25907">
    <property type="entry name" value="DUF7962"/>
    <property type="match status" value="1"/>
</dbReference>
<sequence length="335" mass="37678">MAQDPEIVLFHYTFSPYARRVAWYLNLRGIRYSQCLQPPIMPRPDLAALGVQYRRIPVLMIGKDIFCDSRLIIQKLEERFPAGKLGADDGDGKAIEKLIDIWTTDGGVFGRAAQLIPMNTPLTSDPKFIADRLEFSNRKPLSNDSQSNPRGEGMVHAKQAFDIMETTLLADGRDWILKTGKPTLADIQGVWVFDWMIGLKGALDPAQISEQTYPITFAWVSRFRKALSAARSTSPMPRTLTGKEALDGLSRADFAEPEGTVDPADPLKLERGDEVLVFPTDTGVNRRDRGHIVALNAQEVVLQRKTADNRFDVRLHFPRTNFRILKVDRMEGGRL</sequence>
<dbReference type="OrthoDB" id="202840at2759"/>
<dbReference type="STRING" id="404692.A0A0J6Y7X5"/>
<evidence type="ECO:0000313" key="3">
    <source>
        <dbReference type="Proteomes" id="UP000054565"/>
    </source>
</evidence>
<name>A0A0J6Y7X5_COCIT</name>
<dbReference type="InterPro" id="IPR036282">
    <property type="entry name" value="Glutathione-S-Trfase_C_sf"/>
</dbReference>
<dbReference type="Gene3D" id="3.40.30.110">
    <property type="match status" value="2"/>
</dbReference>
<feature type="domain" description="GST N-terminal" evidence="1">
    <location>
        <begin position="5"/>
        <end position="84"/>
    </location>
</feature>